<feature type="binding site" evidence="7">
    <location>
        <begin position="328"/>
        <end position="332"/>
    </location>
    <ligand>
        <name>GTP</name>
        <dbReference type="ChEBI" id="CHEBI:37565"/>
    </ligand>
</feature>
<dbReference type="SUPFAM" id="SSF47895">
    <property type="entry name" value="Transducin (alpha subunit), insertion domain"/>
    <property type="match status" value="2"/>
</dbReference>
<dbReference type="AlphaFoldDB" id="A0A8J7TA11"/>
<gene>
    <name evidence="10" type="primary">Gna11</name>
    <name evidence="10" type="ORF">GTO95_0004082</name>
</gene>
<evidence type="ECO:0000256" key="8">
    <source>
        <dbReference type="PIRSR" id="PIRSR601019-2"/>
    </source>
</evidence>
<reference evidence="10" key="1">
    <citation type="journal article" date="2021" name="Cell">
        <title>Tracing the genetic footprints of vertebrate landing in non-teleost ray-finned fishes.</title>
        <authorList>
            <person name="Bi X."/>
            <person name="Wang K."/>
            <person name="Yang L."/>
            <person name="Pan H."/>
            <person name="Jiang H."/>
            <person name="Wei Q."/>
            <person name="Fang M."/>
            <person name="Yu H."/>
            <person name="Zhu C."/>
            <person name="Cai Y."/>
            <person name="He Y."/>
            <person name="Gan X."/>
            <person name="Zeng H."/>
            <person name="Yu D."/>
            <person name="Zhu Y."/>
            <person name="Jiang H."/>
            <person name="Qiu Q."/>
            <person name="Yang H."/>
            <person name="Zhang Y.E."/>
            <person name="Wang W."/>
            <person name="Zhu M."/>
            <person name="He S."/>
            <person name="Zhang G."/>
        </authorList>
    </citation>
    <scope>NUCLEOTIDE SEQUENCE</scope>
    <source>
        <strain evidence="10">Allg_001</strain>
    </source>
</reference>
<dbReference type="GO" id="GO:0005834">
    <property type="term" value="C:heterotrimeric G-protein complex"/>
    <property type="evidence" value="ECO:0007669"/>
    <property type="project" value="TreeGrafter"/>
</dbReference>
<dbReference type="PANTHER" id="PTHR10218:SF368">
    <property type="entry name" value="GUANINE NUCLEOTIDE-BINDING PROTEIN (G PROTEIN), ALPHA 11A (GQ CLASS)-RELATED"/>
    <property type="match status" value="1"/>
</dbReference>
<sequence length="604" mass="68125">LEAGLERTGRGMTLESMMACCLSEEAKESKRINAEIDKQLRRDKRDARRELKLLLLGASTGSSSLLHSYCAARPFCPPAPTLPLSSCSSVDRRAFSAVLRGPDSCSSEGCRTLWPHCSGPCALLPGTGESGKSTFIKQMRIIHGTGYTDEDKRGFTKLVYQNIFTAMQSMIRAMETLKIQYKYEQNKSNALLVREVDVEKVSSFEQPYINAIKMLWTDPGIQECYDRRREYQLSDSTKYYLSDIERIASPGYVPTQQDVLRVRVPTTGIIEYPFDLENIIFSYLSDLDRIADPSYLPTQQDVLRVRIPTTGIIEYPFDLQSIIFRMVDVGGQRSERRKWIHCFENVTSIMFLVALSEYDQVLVESDNELQHSGGGLDPQSQLAQEGAGSRVYSKAISFHCSQLRSYQEAVVKMKRVNWDSPGPAGILNYTVLLRASRSSDAEQYSGSSNGEEETSSRRGHGVASEGAGMLGSPCARGLRSPPALDTLGDQNRMEESKALFRTIITYPWFQNSSVILFLNKKDLLEEKIMYSHLVDYFPEFDGPQRDAQAAREFILKMFVDLNPDSDKIIYSHFTCATDTENIRFVFAAVKDTILQLNLKEYNLV</sequence>
<keyword evidence="3 7" id="KW-0547">Nucleotide-binding</keyword>
<feature type="binding site" evidence="8">
    <location>
        <position position="133"/>
    </location>
    <ligand>
        <name>Mg(2+)</name>
        <dbReference type="ChEBI" id="CHEBI:18420"/>
    </ligand>
</feature>
<evidence type="ECO:0000256" key="3">
    <source>
        <dbReference type="ARBA" id="ARBA00022741"/>
    </source>
</evidence>
<dbReference type="FunFam" id="1.10.400.10:FF:000017">
    <property type="entry name" value="Guanine nucleotide-binding protein (G protein), alpha 11a (Gq class)"/>
    <property type="match status" value="1"/>
</dbReference>
<evidence type="ECO:0000256" key="9">
    <source>
        <dbReference type="SAM" id="MobiDB-lite"/>
    </source>
</evidence>
<organism evidence="10 11">
    <name type="scientific">Atractosteus spatula</name>
    <name type="common">Alligator gar</name>
    <name type="synonym">Lepisosteus spatula</name>
    <dbReference type="NCBI Taxonomy" id="7917"/>
    <lineage>
        <taxon>Eukaryota</taxon>
        <taxon>Metazoa</taxon>
        <taxon>Chordata</taxon>
        <taxon>Craniata</taxon>
        <taxon>Vertebrata</taxon>
        <taxon>Euteleostomi</taxon>
        <taxon>Actinopterygii</taxon>
        <taxon>Neopterygii</taxon>
        <taxon>Holostei</taxon>
        <taxon>Semionotiformes</taxon>
        <taxon>Lepisosteidae</taxon>
        <taxon>Atractosteus</taxon>
    </lineage>
</organism>
<dbReference type="GO" id="GO:0005525">
    <property type="term" value="F:GTP binding"/>
    <property type="evidence" value="ECO:0007669"/>
    <property type="project" value="UniProtKB-KW"/>
</dbReference>
<evidence type="ECO:0000313" key="11">
    <source>
        <dbReference type="Proteomes" id="UP000736164"/>
    </source>
</evidence>
<dbReference type="PROSITE" id="PS51882">
    <property type="entry name" value="G_ALPHA"/>
    <property type="match status" value="1"/>
</dbReference>
<comment type="similarity">
    <text evidence="1">Belongs to the G-alpha family. G(q) subfamily.</text>
</comment>
<feature type="non-terminal residue" evidence="10">
    <location>
        <position position="604"/>
    </location>
</feature>
<dbReference type="GO" id="GO:0007188">
    <property type="term" value="P:adenylate cyclase-modulating G protein-coupled receptor signaling pathway"/>
    <property type="evidence" value="ECO:0007669"/>
    <property type="project" value="TreeGrafter"/>
</dbReference>
<dbReference type="FunFam" id="1.10.400.10:FF:000002">
    <property type="entry name" value="guanine nucleotide-binding protein G(Q) subunit alpha"/>
    <property type="match status" value="1"/>
</dbReference>
<dbReference type="Gene3D" id="3.40.50.300">
    <property type="entry name" value="P-loop containing nucleotide triphosphate hydrolases"/>
    <property type="match status" value="1"/>
</dbReference>
<dbReference type="GO" id="GO:0003924">
    <property type="term" value="F:GTPase activity"/>
    <property type="evidence" value="ECO:0007669"/>
    <property type="project" value="InterPro"/>
</dbReference>
<dbReference type="GO" id="GO:0046872">
    <property type="term" value="F:metal ion binding"/>
    <property type="evidence" value="ECO:0007669"/>
    <property type="project" value="UniProtKB-KW"/>
</dbReference>
<dbReference type="Proteomes" id="UP000736164">
    <property type="component" value="Unassembled WGS sequence"/>
</dbReference>
<dbReference type="FunFam" id="3.40.50.300:FF:003977">
    <property type="entry name" value="Guanine nucleotide-binding protein G(q) subunit alpha"/>
    <property type="match status" value="1"/>
</dbReference>
<dbReference type="GO" id="GO:0005737">
    <property type="term" value="C:cytoplasm"/>
    <property type="evidence" value="ECO:0007669"/>
    <property type="project" value="TreeGrafter"/>
</dbReference>
<protein>
    <submittedName>
        <fullName evidence="10">GNA11 protein</fullName>
    </submittedName>
</protein>
<evidence type="ECO:0000256" key="2">
    <source>
        <dbReference type="ARBA" id="ARBA00022723"/>
    </source>
</evidence>
<feature type="binding site" evidence="7">
    <location>
        <begin position="235"/>
        <end position="236"/>
    </location>
    <ligand>
        <name>GTP</name>
        <dbReference type="ChEBI" id="CHEBI:37565"/>
    </ligand>
</feature>
<keyword evidence="5 7" id="KW-0342">GTP-binding</keyword>
<dbReference type="GO" id="GO:0005096">
    <property type="term" value="F:GTPase activator activity"/>
    <property type="evidence" value="ECO:0007669"/>
    <property type="project" value="TreeGrafter"/>
</dbReference>
<keyword evidence="4 8" id="KW-0460">Magnesium</keyword>
<dbReference type="GO" id="GO:0031683">
    <property type="term" value="F:G-protein beta/gamma-subunit complex binding"/>
    <property type="evidence" value="ECO:0007669"/>
    <property type="project" value="InterPro"/>
</dbReference>
<feature type="binding site" evidence="7">
    <location>
        <begin position="519"/>
        <end position="522"/>
    </location>
    <ligand>
        <name>GTP</name>
        <dbReference type="ChEBI" id="CHEBI:37565"/>
    </ligand>
</feature>
<keyword evidence="2 8" id="KW-0479">Metal-binding</keyword>
<dbReference type="SUPFAM" id="SSF52540">
    <property type="entry name" value="P-loop containing nucleoside triphosphate hydrolases"/>
    <property type="match status" value="1"/>
</dbReference>
<dbReference type="GO" id="GO:0001664">
    <property type="term" value="F:G protein-coupled receptor binding"/>
    <property type="evidence" value="ECO:0007669"/>
    <property type="project" value="TreeGrafter"/>
</dbReference>
<feature type="binding site" evidence="8">
    <location>
        <position position="309"/>
    </location>
    <ligand>
        <name>Mg(2+)</name>
        <dbReference type="ChEBI" id="CHEBI:18420"/>
    </ligand>
</feature>
<dbReference type="PANTHER" id="PTHR10218">
    <property type="entry name" value="GTP-BINDING PROTEIN ALPHA SUBUNIT"/>
    <property type="match status" value="1"/>
</dbReference>
<feature type="binding site" evidence="7">
    <location>
        <position position="576"/>
    </location>
    <ligand>
        <name>GTP</name>
        <dbReference type="ChEBI" id="CHEBI:37565"/>
    </ligand>
</feature>
<dbReference type="Gene3D" id="1.10.400.10">
    <property type="entry name" value="GI Alpha 1, domain 2-like"/>
    <property type="match status" value="1"/>
</dbReference>
<dbReference type="FunFam" id="3.40.50.300:FF:000692">
    <property type="entry name" value="Guanine nucleotide-binding protein subunit alpha"/>
    <property type="match status" value="1"/>
</dbReference>
<evidence type="ECO:0000256" key="6">
    <source>
        <dbReference type="ARBA" id="ARBA00023224"/>
    </source>
</evidence>
<keyword evidence="6" id="KW-0807">Transducer</keyword>
<dbReference type="Pfam" id="PF00503">
    <property type="entry name" value="G-alpha"/>
    <property type="match status" value="3"/>
</dbReference>
<evidence type="ECO:0000256" key="7">
    <source>
        <dbReference type="PIRSR" id="PIRSR601019-1"/>
    </source>
</evidence>
<dbReference type="CDD" id="cd00066">
    <property type="entry name" value="G-alpha"/>
    <property type="match status" value="1"/>
</dbReference>
<evidence type="ECO:0000313" key="10">
    <source>
        <dbReference type="EMBL" id="MBN3315543.1"/>
    </source>
</evidence>
<proteinExistence type="inferred from homology"/>
<dbReference type="EMBL" id="JAAWVO010021715">
    <property type="protein sequence ID" value="MBN3315543.1"/>
    <property type="molecule type" value="Genomic_DNA"/>
</dbReference>
<accession>A0A8J7TA11</accession>
<keyword evidence="11" id="KW-1185">Reference proteome</keyword>
<dbReference type="InterPro" id="IPR001019">
    <property type="entry name" value="Gprotein_alpha_su"/>
</dbReference>
<feature type="binding site" evidence="7">
    <location>
        <begin position="129"/>
        <end position="134"/>
    </location>
    <ligand>
        <name>GTP</name>
        <dbReference type="ChEBI" id="CHEBI:37565"/>
    </ligand>
</feature>
<dbReference type="InterPro" id="IPR011025">
    <property type="entry name" value="GproteinA_insert"/>
</dbReference>
<evidence type="ECO:0000256" key="1">
    <source>
        <dbReference type="ARBA" id="ARBA00007976"/>
    </source>
</evidence>
<dbReference type="PRINTS" id="PR00318">
    <property type="entry name" value="GPROTEINA"/>
</dbReference>
<evidence type="ECO:0000256" key="4">
    <source>
        <dbReference type="ARBA" id="ARBA00022842"/>
    </source>
</evidence>
<feature type="region of interest" description="Disordered" evidence="9">
    <location>
        <begin position="440"/>
        <end position="475"/>
    </location>
</feature>
<feature type="non-terminal residue" evidence="10">
    <location>
        <position position="1"/>
    </location>
</feature>
<dbReference type="InterPro" id="IPR027417">
    <property type="entry name" value="P-loop_NTPase"/>
</dbReference>
<name>A0A8J7TA11_ATRSP</name>
<comment type="caution">
    <text evidence="10">The sequence shown here is derived from an EMBL/GenBank/DDBJ whole genome shotgun (WGS) entry which is preliminary data.</text>
</comment>
<feature type="binding site" evidence="7">
    <location>
        <begin position="303"/>
        <end position="309"/>
    </location>
    <ligand>
        <name>GTP</name>
        <dbReference type="ChEBI" id="CHEBI:37565"/>
    </ligand>
</feature>
<evidence type="ECO:0000256" key="5">
    <source>
        <dbReference type="ARBA" id="ARBA00023134"/>
    </source>
</evidence>
<dbReference type="SMART" id="SM00275">
    <property type="entry name" value="G_alpha"/>
    <property type="match status" value="1"/>
</dbReference>